<dbReference type="Gene3D" id="3.40.50.10330">
    <property type="entry name" value="Probable inorganic polyphosphate/atp-NAD kinase, domain 1"/>
    <property type="match status" value="1"/>
</dbReference>
<name>A0A7W6RZ42_9PROT</name>
<sequence>MRDDAAARGRVVVLVNSAAGAFVGDAQAPRALADRLVVGLIAQGLRATARLADGEAMAGVARQVVADGAAALVVAGGDGTLAAVATALCDPKAPAQVPMAAVPLGTANLLARDLRMPDDPEAAAAALADGVVGRIDVGRVNGRVFLNSVILGLFANVARQRERFRGAMTPLLWVRLLWRLVLAMRRYPRLRAVLATENGVHRVKTHAMVVADNAYAERPGLLVRRDSLGHGALAIYVMRHRTPWRLLRLGMGLMMLGQWRRDADLLTEDARRLTVAVRRRVLRAAVDGEVVLLPRRVSFRLDPAALPVWVPAEAAPVLARVDGPARALLAAAGDGTT</sequence>
<dbReference type="PANTHER" id="PTHR12358">
    <property type="entry name" value="SPHINGOSINE KINASE"/>
    <property type="match status" value="1"/>
</dbReference>
<dbReference type="InterPro" id="IPR001206">
    <property type="entry name" value="Diacylglycerol_kinase_cat_dom"/>
</dbReference>
<gene>
    <name evidence="2" type="ORF">GGD88_001436</name>
</gene>
<dbReference type="InterPro" id="IPR050187">
    <property type="entry name" value="Lipid_Phosphate_FormReg"/>
</dbReference>
<protein>
    <submittedName>
        <fullName evidence="2">Diacylglycerol kinase family enzyme</fullName>
    </submittedName>
</protein>
<dbReference type="SUPFAM" id="SSF111331">
    <property type="entry name" value="NAD kinase/diacylglycerol kinase-like"/>
    <property type="match status" value="1"/>
</dbReference>
<keyword evidence="3" id="KW-1185">Reference proteome</keyword>
<keyword evidence="2" id="KW-0418">Kinase</keyword>
<reference evidence="2 3" key="1">
    <citation type="submission" date="2020-08" db="EMBL/GenBank/DDBJ databases">
        <title>Genome sequencing of Purple Non-Sulfur Bacteria from various extreme environments.</title>
        <authorList>
            <person name="Mayer M."/>
        </authorList>
    </citation>
    <scope>NUCLEOTIDE SEQUENCE [LARGE SCALE GENOMIC DNA]</scope>
    <source>
        <strain evidence="2 3">JA135</strain>
    </source>
</reference>
<dbReference type="Pfam" id="PF00781">
    <property type="entry name" value="DAGK_cat"/>
    <property type="match status" value="1"/>
</dbReference>
<dbReference type="GO" id="GO:0016301">
    <property type="term" value="F:kinase activity"/>
    <property type="evidence" value="ECO:0007669"/>
    <property type="project" value="UniProtKB-KW"/>
</dbReference>
<dbReference type="RefSeq" id="WP_184433402.1">
    <property type="nucleotide sequence ID" value="NZ_JACIGI010000009.1"/>
</dbReference>
<dbReference type="PANTHER" id="PTHR12358:SF54">
    <property type="entry name" value="SPHINGOSINE KINASE RELATED PROTEIN"/>
    <property type="match status" value="1"/>
</dbReference>
<accession>A0A7W6RZ42</accession>
<dbReference type="PROSITE" id="PS50146">
    <property type="entry name" value="DAGK"/>
    <property type="match status" value="1"/>
</dbReference>
<dbReference type="AlphaFoldDB" id="A0A7W6RZ42"/>
<organism evidence="2 3">
    <name type="scientific">Roseospira goensis</name>
    <dbReference type="NCBI Taxonomy" id="391922"/>
    <lineage>
        <taxon>Bacteria</taxon>
        <taxon>Pseudomonadati</taxon>
        <taxon>Pseudomonadota</taxon>
        <taxon>Alphaproteobacteria</taxon>
        <taxon>Rhodospirillales</taxon>
        <taxon>Rhodospirillaceae</taxon>
        <taxon>Roseospira</taxon>
    </lineage>
</organism>
<comment type="caution">
    <text evidence="2">The sequence shown here is derived from an EMBL/GenBank/DDBJ whole genome shotgun (WGS) entry which is preliminary data.</text>
</comment>
<dbReference type="EMBL" id="JACIGI010000009">
    <property type="protein sequence ID" value="MBB4285716.1"/>
    <property type="molecule type" value="Genomic_DNA"/>
</dbReference>
<dbReference type="Proteomes" id="UP000555728">
    <property type="component" value="Unassembled WGS sequence"/>
</dbReference>
<feature type="domain" description="DAGKc" evidence="1">
    <location>
        <begin position="6"/>
        <end position="144"/>
    </location>
</feature>
<proteinExistence type="predicted"/>
<evidence type="ECO:0000313" key="2">
    <source>
        <dbReference type="EMBL" id="MBB4285716.1"/>
    </source>
</evidence>
<keyword evidence="2" id="KW-0808">Transferase</keyword>
<dbReference type="SMART" id="SM00046">
    <property type="entry name" value="DAGKc"/>
    <property type="match status" value="1"/>
</dbReference>
<dbReference type="InterPro" id="IPR016064">
    <property type="entry name" value="NAD/diacylglycerol_kinase_sf"/>
</dbReference>
<evidence type="ECO:0000259" key="1">
    <source>
        <dbReference type="PROSITE" id="PS50146"/>
    </source>
</evidence>
<dbReference type="InterPro" id="IPR017438">
    <property type="entry name" value="ATP-NAD_kinase_N"/>
</dbReference>
<evidence type="ECO:0000313" key="3">
    <source>
        <dbReference type="Proteomes" id="UP000555728"/>
    </source>
</evidence>
<dbReference type="Gene3D" id="2.60.200.40">
    <property type="match status" value="1"/>
</dbReference>